<dbReference type="InterPro" id="IPR002716">
    <property type="entry name" value="PIN_dom"/>
</dbReference>
<evidence type="ECO:0000313" key="8">
    <source>
        <dbReference type="EMBL" id="MBP1900887.1"/>
    </source>
</evidence>
<dbReference type="Proteomes" id="UP000770586">
    <property type="component" value="Unassembled WGS sequence"/>
</dbReference>
<dbReference type="AlphaFoldDB" id="A0A8J7R6N7"/>
<evidence type="ECO:0000256" key="5">
    <source>
        <dbReference type="ARBA" id="ARBA00022842"/>
    </source>
</evidence>
<dbReference type="RefSeq" id="WP_245203155.1">
    <property type="nucleotide sequence ID" value="NZ_BAAADX010000001.1"/>
</dbReference>
<evidence type="ECO:0000259" key="7">
    <source>
        <dbReference type="Pfam" id="PF01850"/>
    </source>
</evidence>
<evidence type="ECO:0000256" key="1">
    <source>
        <dbReference type="ARBA" id="ARBA00001946"/>
    </source>
</evidence>
<keyword evidence="5" id="KW-0460">Magnesium</keyword>
<keyword evidence="2" id="KW-0540">Nuclease</keyword>
<dbReference type="Gene3D" id="3.40.50.1010">
    <property type="entry name" value="5'-nuclease"/>
    <property type="match status" value="1"/>
</dbReference>
<evidence type="ECO:0000256" key="6">
    <source>
        <dbReference type="ARBA" id="ARBA00038093"/>
    </source>
</evidence>
<comment type="similarity">
    <text evidence="6">Belongs to the PINc/VapC protein family.</text>
</comment>
<evidence type="ECO:0000256" key="3">
    <source>
        <dbReference type="ARBA" id="ARBA00022723"/>
    </source>
</evidence>
<keyword evidence="3" id="KW-0479">Metal-binding</keyword>
<dbReference type="Pfam" id="PF01850">
    <property type="entry name" value="PIN"/>
    <property type="match status" value="1"/>
</dbReference>
<dbReference type="GO" id="GO:0004518">
    <property type="term" value="F:nuclease activity"/>
    <property type="evidence" value="ECO:0007669"/>
    <property type="project" value="UniProtKB-KW"/>
</dbReference>
<evidence type="ECO:0000313" key="9">
    <source>
        <dbReference type="Proteomes" id="UP000770586"/>
    </source>
</evidence>
<dbReference type="GO" id="GO:0046872">
    <property type="term" value="F:metal ion binding"/>
    <property type="evidence" value="ECO:0007669"/>
    <property type="project" value="UniProtKB-KW"/>
</dbReference>
<dbReference type="EMBL" id="JAGGKE010000002">
    <property type="protein sequence ID" value="MBP1900887.1"/>
    <property type="molecule type" value="Genomic_DNA"/>
</dbReference>
<protein>
    <submittedName>
        <fullName evidence="8">Putative nucleic acid-binding protein</fullName>
    </submittedName>
</protein>
<dbReference type="PANTHER" id="PTHR33653">
    <property type="entry name" value="RIBONUCLEASE VAPC2"/>
    <property type="match status" value="1"/>
</dbReference>
<dbReference type="InterPro" id="IPR029060">
    <property type="entry name" value="PIN-like_dom_sf"/>
</dbReference>
<sequence>MNGDEAAIDAAREIERSNVPQKVPTQVVYELYVGVGHSERTSREAETIRSVLQTRPIIDFTEDVAKQAGCIDGQLRRDGSRIGQGDIRIAATAIRHNEPVITGNPNDFNRIPDVGVREY</sequence>
<reference evidence="8 9" key="1">
    <citation type="submission" date="2021-03" db="EMBL/GenBank/DDBJ databases">
        <title>Genomic Encyclopedia of Type Strains, Phase IV (KMG-IV): sequencing the most valuable type-strain genomes for metagenomic binning, comparative biology and taxonomic classification.</title>
        <authorList>
            <person name="Goeker M."/>
        </authorList>
    </citation>
    <scope>NUCLEOTIDE SEQUENCE [LARGE SCALE GENOMIC DNA]</scope>
    <source>
        <strain evidence="8 9">DSM 12287</strain>
    </source>
</reference>
<dbReference type="PANTHER" id="PTHR33653:SF1">
    <property type="entry name" value="RIBONUCLEASE VAPC2"/>
    <property type="match status" value="1"/>
</dbReference>
<comment type="cofactor">
    <cofactor evidence="1">
        <name>Mg(2+)</name>
        <dbReference type="ChEBI" id="CHEBI:18420"/>
    </cofactor>
</comment>
<dbReference type="InterPro" id="IPR050556">
    <property type="entry name" value="Type_II_TA_system_RNase"/>
</dbReference>
<dbReference type="SUPFAM" id="SSF88723">
    <property type="entry name" value="PIN domain-like"/>
    <property type="match status" value="1"/>
</dbReference>
<evidence type="ECO:0000256" key="2">
    <source>
        <dbReference type="ARBA" id="ARBA00022722"/>
    </source>
</evidence>
<proteinExistence type="inferred from homology"/>
<dbReference type="GO" id="GO:0016787">
    <property type="term" value="F:hydrolase activity"/>
    <property type="evidence" value="ECO:0007669"/>
    <property type="project" value="UniProtKB-KW"/>
</dbReference>
<accession>A0A8J7R6N7</accession>
<name>A0A8J7R6N7_9EURY</name>
<keyword evidence="9" id="KW-1185">Reference proteome</keyword>
<comment type="caution">
    <text evidence="8">The sequence shown here is derived from an EMBL/GenBank/DDBJ whole genome shotgun (WGS) entry which is preliminary data.</text>
</comment>
<feature type="domain" description="PIN" evidence="7">
    <location>
        <begin position="3"/>
        <end position="112"/>
    </location>
</feature>
<keyword evidence="4" id="KW-0378">Hydrolase</keyword>
<evidence type="ECO:0000256" key="4">
    <source>
        <dbReference type="ARBA" id="ARBA00022801"/>
    </source>
</evidence>
<organism evidence="8 9">
    <name type="scientific">Halorubrum trapanicum</name>
    <dbReference type="NCBI Taxonomy" id="29284"/>
    <lineage>
        <taxon>Archaea</taxon>
        <taxon>Methanobacteriati</taxon>
        <taxon>Methanobacteriota</taxon>
        <taxon>Stenosarchaea group</taxon>
        <taxon>Halobacteria</taxon>
        <taxon>Halobacteriales</taxon>
        <taxon>Haloferacaceae</taxon>
        <taxon>Halorubrum</taxon>
    </lineage>
</organism>
<gene>
    <name evidence="8" type="ORF">J2744_000545</name>
</gene>